<dbReference type="PIRSF" id="PIRSF006205">
    <property type="entry name" value="Dxp_reductismrs"/>
    <property type="match status" value="1"/>
</dbReference>
<dbReference type="Pfam" id="PF08436">
    <property type="entry name" value="DXP_redisom_C"/>
    <property type="match status" value="1"/>
</dbReference>
<sequence length="388" mass="43260">MNKKRLAVVGATGSIGRSALDICRRFPEAFEVRALAVRSNLKGLKALEGEFKPKFVVIYEEAAARDYVPLFDSTRVLKGKEGLKLLVQEDLDHIVFASSGTDAIPALMMALARKMEVSLANKESLVVGGPWVMETVDSFDQLRPIDSEHSAIWQCLLGERREDIEEIALTASGGPFLHATYEEMKNATPEIALKHPTWRMGAKITIDSATLFNKGLEIIEACYLFSMPLDRVKAVVQPDSLIHGCVRFCDGSSKLLLSKPDMRIPISFALSYPRRLRLDEAFHRPQITEWKVNFLKIDEEKFPCYGLARRALQMGNAYPPILVGADEAAVEAFLGGVISMVDIFPLLERTLLSYNGPSNLNSLEEAIALVDFGRREAGRLSRLFSERR</sequence>
<comment type="caution">
    <text evidence="13">The sequence shown here is derived from an EMBL/GenBank/DDBJ whole genome shotgun (WGS) entry which is preliminary data.</text>
</comment>
<dbReference type="InterPro" id="IPR013512">
    <property type="entry name" value="DXP_reductoisomerase_N"/>
</dbReference>
<feature type="binding site" evidence="9">
    <location>
        <position position="217"/>
    </location>
    <ligand>
        <name>Mn(2+)</name>
        <dbReference type="ChEBI" id="CHEBI:29035"/>
    </ligand>
</feature>
<dbReference type="PANTHER" id="PTHR30525">
    <property type="entry name" value="1-DEOXY-D-XYLULOSE 5-PHOSPHATE REDUCTOISOMERASE"/>
    <property type="match status" value="1"/>
</dbReference>
<feature type="binding site" evidence="9">
    <location>
        <position position="13"/>
    </location>
    <ligand>
        <name>NADPH</name>
        <dbReference type="ChEBI" id="CHEBI:57783"/>
    </ligand>
</feature>
<keyword evidence="7 9" id="KW-0414">Isoprene biosynthesis</keyword>
<name>A0ABY1JB81_9BACT</name>
<dbReference type="PANTHER" id="PTHR30525:SF0">
    <property type="entry name" value="1-DEOXY-D-XYLULOSE 5-PHOSPHATE REDUCTOISOMERASE, CHLOROPLASTIC"/>
    <property type="match status" value="1"/>
</dbReference>
<organism evidence="13 14">
    <name type="scientific">Acetomicrobium flavidum</name>
    <dbReference type="NCBI Taxonomy" id="49896"/>
    <lineage>
        <taxon>Bacteria</taxon>
        <taxon>Thermotogati</taxon>
        <taxon>Synergistota</taxon>
        <taxon>Synergistia</taxon>
        <taxon>Synergistales</taxon>
        <taxon>Acetomicrobiaceae</taxon>
        <taxon>Acetomicrobium</taxon>
    </lineage>
</organism>
<comment type="catalytic activity">
    <reaction evidence="8">
        <text>2-C-methyl-D-erythritol 4-phosphate + NADP(+) = 1-deoxy-D-xylulose 5-phosphate + NADPH + H(+)</text>
        <dbReference type="Rhea" id="RHEA:13717"/>
        <dbReference type="ChEBI" id="CHEBI:15378"/>
        <dbReference type="ChEBI" id="CHEBI:57783"/>
        <dbReference type="ChEBI" id="CHEBI:57792"/>
        <dbReference type="ChEBI" id="CHEBI:58262"/>
        <dbReference type="ChEBI" id="CHEBI:58349"/>
        <dbReference type="EC" id="1.1.1.267"/>
    </reaction>
    <physiologicalReaction direction="right-to-left" evidence="8">
        <dbReference type="Rhea" id="RHEA:13719"/>
    </physiologicalReaction>
</comment>
<feature type="binding site" evidence="9">
    <location>
        <position position="122"/>
    </location>
    <ligand>
        <name>1-deoxy-D-xylulose 5-phosphate</name>
        <dbReference type="ChEBI" id="CHEBI:57792"/>
    </ligand>
</feature>
<feature type="binding site" evidence="9">
    <location>
        <position position="40"/>
    </location>
    <ligand>
        <name>NADPH</name>
        <dbReference type="ChEBI" id="CHEBI:57783"/>
    </ligand>
</feature>
<reference evidence="13 14" key="1">
    <citation type="submission" date="2016-11" db="EMBL/GenBank/DDBJ databases">
        <authorList>
            <person name="Varghese N."/>
            <person name="Submissions S."/>
        </authorList>
    </citation>
    <scope>NUCLEOTIDE SEQUENCE [LARGE SCALE GENOMIC DNA]</scope>
    <source>
        <strain evidence="13 14">DSM 20664</strain>
    </source>
</reference>
<feature type="binding site" evidence="9">
    <location>
        <position position="172"/>
    </location>
    <ligand>
        <name>1-deoxy-D-xylulose 5-phosphate</name>
        <dbReference type="ChEBI" id="CHEBI:57792"/>
    </ligand>
</feature>
<evidence type="ECO:0000256" key="8">
    <source>
        <dbReference type="ARBA" id="ARBA00048543"/>
    </source>
</evidence>
<evidence type="ECO:0000259" key="12">
    <source>
        <dbReference type="Pfam" id="PF13288"/>
    </source>
</evidence>
<feature type="domain" description="1-deoxy-D-xylulose 5-phosphate reductoisomerase C-terminal" evidence="11">
    <location>
        <begin position="143"/>
        <end position="225"/>
    </location>
</feature>
<feature type="binding site" evidence="9">
    <location>
        <position position="121"/>
    </location>
    <ligand>
        <name>NADPH</name>
        <dbReference type="ChEBI" id="CHEBI:57783"/>
    </ligand>
</feature>
<evidence type="ECO:0000256" key="3">
    <source>
        <dbReference type="ARBA" id="ARBA00022723"/>
    </source>
</evidence>
<feature type="binding site" evidence="9">
    <location>
        <position position="217"/>
    </location>
    <ligand>
        <name>1-deoxy-D-xylulose 5-phosphate</name>
        <dbReference type="ChEBI" id="CHEBI:57792"/>
    </ligand>
</feature>
<feature type="binding site" evidence="9">
    <location>
        <position position="14"/>
    </location>
    <ligand>
        <name>NADPH</name>
        <dbReference type="ChEBI" id="CHEBI:57783"/>
    </ligand>
</feature>
<dbReference type="RefSeq" id="WP_074199088.1">
    <property type="nucleotide sequence ID" value="NZ_FSQZ01000001.1"/>
</dbReference>
<evidence type="ECO:0000259" key="10">
    <source>
        <dbReference type="Pfam" id="PF02670"/>
    </source>
</evidence>
<evidence type="ECO:0000256" key="4">
    <source>
        <dbReference type="ARBA" id="ARBA00022857"/>
    </source>
</evidence>
<comment type="similarity">
    <text evidence="2 9">Belongs to the DXR family.</text>
</comment>
<gene>
    <name evidence="9" type="primary">dxr</name>
    <name evidence="13" type="ORF">SAMN05444368_0352</name>
</gene>
<feature type="domain" description="DXP reductoisomerase C-terminal" evidence="12">
    <location>
        <begin position="257"/>
        <end position="370"/>
    </location>
</feature>
<dbReference type="EC" id="1.1.1.267" evidence="9"/>
<dbReference type="Pfam" id="PF13288">
    <property type="entry name" value="DXPR_C"/>
    <property type="match status" value="1"/>
</dbReference>
<comment type="cofactor">
    <cofactor evidence="9">
        <name>Mg(2+)</name>
        <dbReference type="ChEBI" id="CHEBI:18420"/>
    </cofactor>
    <cofactor evidence="9">
        <name>Mn(2+)</name>
        <dbReference type="ChEBI" id="CHEBI:29035"/>
    </cofactor>
</comment>
<dbReference type="Gene3D" id="3.40.50.720">
    <property type="entry name" value="NAD(P)-binding Rossmann-like Domain"/>
    <property type="match status" value="1"/>
</dbReference>
<dbReference type="Proteomes" id="UP000185093">
    <property type="component" value="Unassembled WGS sequence"/>
</dbReference>
<feature type="binding site" evidence="9">
    <location>
        <position position="15"/>
    </location>
    <ligand>
        <name>NADPH</name>
        <dbReference type="ChEBI" id="CHEBI:57783"/>
    </ligand>
</feature>
<feature type="binding site" evidence="9">
    <location>
        <position position="148"/>
    </location>
    <ligand>
        <name>1-deoxy-D-xylulose 5-phosphate</name>
        <dbReference type="ChEBI" id="CHEBI:57792"/>
    </ligand>
</feature>
<evidence type="ECO:0000256" key="1">
    <source>
        <dbReference type="ARBA" id="ARBA00005094"/>
    </source>
</evidence>
<keyword evidence="4 9" id="KW-0521">NADP</keyword>
<dbReference type="Gene3D" id="1.10.1740.10">
    <property type="match status" value="1"/>
</dbReference>
<dbReference type="SUPFAM" id="SSF51735">
    <property type="entry name" value="NAD(P)-binding Rossmann-fold domains"/>
    <property type="match status" value="1"/>
</dbReference>
<dbReference type="SUPFAM" id="SSF69055">
    <property type="entry name" value="1-deoxy-D-xylulose-5-phosphate reductoisomerase, C-terminal domain"/>
    <property type="match status" value="1"/>
</dbReference>
<dbReference type="EMBL" id="FSQZ01000001">
    <property type="protein sequence ID" value="SIN63251.1"/>
    <property type="molecule type" value="Genomic_DNA"/>
</dbReference>
<dbReference type="InterPro" id="IPR003821">
    <property type="entry name" value="DXP_reductoisomerase"/>
</dbReference>
<dbReference type="InterPro" id="IPR036291">
    <property type="entry name" value="NAD(P)-bd_dom_sf"/>
</dbReference>
<keyword evidence="9" id="KW-0460">Magnesium</keyword>
<keyword evidence="5 9" id="KW-0560">Oxidoreductase</keyword>
<comment type="caution">
    <text evidence="9">Lacks conserved residue(s) required for the propagation of feature annotation.</text>
</comment>
<protein>
    <recommendedName>
        <fullName evidence="9">1-deoxy-D-xylulose 5-phosphate reductoisomerase</fullName>
        <shortName evidence="9">DXP reductoisomerase</shortName>
        <ecNumber evidence="9">1.1.1.267</ecNumber>
    </recommendedName>
    <alternativeName>
        <fullName evidence="9">1-deoxyxylulose-5-phosphate reductoisomerase</fullName>
    </alternativeName>
    <alternativeName>
        <fullName evidence="9">2-C-methyl-D-erythritol 4-phosphate synthase</fullName>
    </alternativeName>
</protein>
<feature type="binding site" evidence="9">
    <location>
        <position position="123"/>
    </location>
    <ligand>
        <name>NADPH</name>
        <dbReference type="ChEBI" id="CHEBI:57783"/>
    </ligand>
</feature>
<dbReference type="NCBIfam" id="TIGR00243">
    <property type="entry name" value="Dxr"/>
    <property type="match status" value="1"/>
</dbReference>
<feature type="binding site" evidence="9">
    <location>
        <position position="195"/>
    </location>
    <ligand>
        <name>1-deoxy-D-xylulose 5-phosphate</name>
        <dbReference type="ChEBI" id="CHEBI:57792"/>
    </ligand>
</feature>
<evidence type="ECO:0000256" key="2">
    <source>
        <dbReference type="ARBA" id="ARBA00006825"/>
    </source>
</evidence>
<accession>A0ABY1JB81</accession>
<feature type="binding site" evidence="9">
    <location>
        <position position="213"/>
    </location>
    <ligand>
        <name>1-deoxy-D-xylulose 5-phosphate</name>
        <dbReference type="ChEBI" id="CHEBI:57792"/>
    </ligand>
</feature>
<keyword evidence="14" id="KW-1185">Reference proteome</keyword>
<dbReference type="SUPFAM" id="SSF55347">
    <property type="entry name" value="Glyceraldehyde-3-phosphate dehydrogenase-like, C-terminal domain"/>
    <property type="match status" value="1"/>
</dbReference>
<keyword evidence="6 9" id="KW-0464">Manganese</keyword>
<feature type="domain" description="1-deoxy-D-xylulose 5-phosphate reductoisomerase N-terminal" evidence="10">
    <location>
        <begin position="6"/>
        <end position="129"/>
    </location>
</feature>
<feature type="binding site" evidence="9">
    <location>
        <position position="146"/>
    </location>
    <ligand>
        <name>Mn(2+)</name>
        <dbReference type="ChEBI" id="CHEBI:29035"/>
    </ligand>
</feature>
<feature type="binding site" evidence="9">
    <location>
        <position position="147"/>
    </location>
    <ligand>
        <name>1-deoxy-D-xylulose 5-phosphate</name>
        <dbReference type="ChEBI" id="CHEBI:57792"/>
    </ligand>
</feature>
<evidence type="ECO:0000256" key="9">
    <source>
        <dbReference type="HAMAP-Rule" id="MF_00183"/>
    </source>
</evidence>
<feature type="binding site" evidence="9">
    <location>
        <position position="201"/>
    </location>
    <ligand>
        <name>NADPH</name>
        <dbReference type="ChEBI" id="CHEBI:57783"/>
    </ligand>
</feature>
<feature type="binding site" evidence="9">
    <location>
        <position position="148"/>
    </location>
    <ligand>
        <name>Mn(2+)</name>
        <dbReference type="ChEBI" id="CHEBI:29035"/>
    </ligand>
</feature>
<evidence type="ECO:0000256" key="6">
    <source>
        <dbReference type="ARBA" id="ARBA00023211"/>
    </source>
</evidence>
<keyword evidence="3 9" id="KW-0479">Metal-binding</keyword>
<feature type="binding site" evidence="9">
    <location>
        <position position="208"/>
    </location>
    <ligand>
        <name>1-deoxy-D-xylulose 5-phosphate</name>
        <dbReference type="ChEBI" id="CHEBI:57792"/>
    </ligand>
</feature>
<feature type="binding site" evidence="9">
    <location>
        <position position="12"/>
    </location>
    <ligand>
        <name>NADPH</name>
        <dbReference type="ChEBI" id="CHEBI:57783"/>
    </ligand>
</feature>
<feature type="binding site" evidence="9">
    <location>
        <position position="214"/>
    </location>
    <ligand>
        <name>1-deoxy-D-xylulose 5-phosphate</name>
        <dbReference type="ChEBI" id="CHEBI:57792"/>
    </ligand>
</feature>
<evidence type="ECO:0000256" key="5">
    <source>
        <dbReference type="ARBA" id="ARBA00023002"/>
    </source>
</evidence>
<comment type="function">
    <text evidence="9">Catalyzes the NADPH-dependent rearrangement and reduction of 1-deoxy-D-xylulose-5-phosphate (DXP) to 2-C-methyl-D-erythritol 4-phosphate (MEP).</text>
</comment>
<evidence type="ECO:0000256" key="7">
    <source>
        <dbReference type="ARBA" id="ARBA00023229"/>
    </source>
</evidence>
<dbReference type="InterPro" id="IPR013644">
    <property type="entry name" value="DXP_reductoisomerase_C"/>
</dbReference>
<evidence type="ECO:0000313" key="13">
    <source>
        <dbReference type="EMBL" id="SIN63251.1"/>
    </source>
</evidence>
<evidence type="ECO:0000259" key="11">
    <source>
        <dbReference type="Pfam" id="PF08436"/>
    </source>
</evidence>
<evidence type="ECO:0000313" key="14">
    <source>
        <dbReference type="Proteomes" id="UP000185093"/>
    </source>
</evidence>
<dbReference type="InterPro" id="IPR026877">
    <property type="entry name" value="DXPR_C"/>
</dbReference>
<dbReference type="HAMAP" id="MF_00183">
    <property type="entry name" value="DXP_reductoisom"/>
    <property type="match status" value="1"/>
</dbReference>
<proteinExistence type="inferred from homology"/>
<comment type="pathway">
    <text evidence="1 9">Isoprenoid biosynthesis; isopentenyl diphosphate biosynthesis via DXP pathway; isopentenyl diphosphate from 1-deoxy-D-xylulose 5-phosphate: step 1/6.</text>
</comment>
<dbReference type="Pfam" id="PF02670">
    <property type="entry name" value="DXP_reductoisom"/>
    <property type="match status" value="1"/>
</dbReference>
<dbReference type="InterPro" id="IPR036169">
    <property type="entry name" value="DXPR_C_sf"/>
</dbReference>